<feature type="signal peptide" evidence="9">
    <location>
        <begin position="1"/>
        <end position="29"/>
    </location>
</feature>
<dbReference type="InterPro" id="IPR031424">
    <property type="entry name" value="QVR-like"/>
</dbReference>
<keyword evidence="11" id="KW-1185">Reference proteome</keyword>
<dbReference type="GO" id="GO:0098552">
    <property type="term" value="C:side of membrane"/>
    <property type="evidence" value="ECO:0007669"/>
    <property type="project" value="UniProtKB-KW"/>
</dbReference>
<keyword evidence="8" id="KW-0449">Lipoprotein</keyword>
<evidence type="ECO:0000256" key="3">
    <source>
        <dbReference type="ARBA" id="ARBA00022692"/>
    </source>
</evidence>
<sequence>MPYTFKMFQKSRLSIAFLTLISLFHKSTAIKCFNCNSANNSACLDVNDIDPEMRGIIIPVVHCETAIPNPVAQNFFCRKIVQTIYHPHHDSEIRVTRNCAWVPGDKECYTVYNSDHAEIVCQCFADYCNSADSTDPTSGTILFLALAACLYFYR</sequence>
<evidence type="ECO:0008006" key="12">
    <source>
        <dbReference type="Google" id="ProtNLM"/>
    </source>
</evidence>
<reference evidence="11" key="1">
    <citation type="journal article" date="2008" name="Insect Biochem. Mol. Biol.">
        <title>The genome of a lepidopteran model insect, the silkworm Bombyx mori.</title>
        <authorList>
            <consortium name="International Silkworm Genome Consortium"/>
        </authorList>
    </citation>
    <scope>NUCLEOTIDE SEQUENCE [LARGE SCALE GENOMIC DNA]</scope>
    <source>
        <strain evidence="11">p50T</strain>
    </source>
</reference>
<dbReference type="Pfam" id="PF17064">
    <property type="entry name" value="QVR"/>
    <property type="match status" value="1"/>
</dbReference>
<organism evidence="10 11">
    <name type="scientific">Bombyx mori</name>
    <name type="common">Silk moth</name>
    <dbReference type="NCBI Taxonomy" id="7091"/>
    <lineage>
        <taxon>Eukaryota</taxon>
        <taxon>Metazoa</taxon>
        <taxon>Ecdysozoa</taxon>
        <taxon>Arthropoda</taxon>
        <taxon>Hexapoda</taxon>
        <taxon>Insecta</taxon>
        <taxon>Pterygota</taxon>
        <taxon>Neoptera</taxon>
        <taxon>Endopterygota</taxon>
        <taxon>Lepidoptera</taxon>
        <taxon>Glossata</taxon>
        <taxon>Ditrysia</taxon>
        <taxon>Bombycoidea</taxon>
        <taxon>Bombycidae</taxon>
        <taxon>Bombycinae</taxon>
        <taxon>Bombyx</taxon>
    </lineage>
</organism>
<evidence type="ECO:0000313" key="11">
    <source>
        <dbReference type="Proteomes" id="UP000005204"/>
    </source>
</evidence>
<dbReference type="GO" id="GO:0032222">
    <property type="term" value="P:regulation of synaptic transmission, cholinergic"/>
    <property type="evidence" value="ECO:0007669"/>
    <property type="project" value="InterPro"/>
</dbReference>
<evidence type="ECO:0000313" key="10">
    <source>
        <dbReference type="EnsemblMetazoa" id="XP_021204413.1"/>
    </source>
</evidence>
<keyword evidence="7" id="KW-0325">Glycoprotein</keyword>
<name>A0A8R2DKT2_BOMMO</name>
<keyword evidence="5" id="KW-1133">Transmembrane helix</keyword>
<reference evidence="10" key="2">
    <citation type="submission" date="2022-06" db="UniProtKB">
        <authorList>
            <consortium name="EnsemblMetazoa"/>
        </authorList>
    </citation>
    <scope>IDENTIFICATION</scope>
    <source>
        <strain evidence="10">p50T (Dazao)</strain>
    </source>
</reference>
<comment type="subcellular location">
    <subcellularLocation>
        <location evidence="1">Membrane</location>
        <topology evidence="1">Lipid-anchor</topology>
        <topology evidence="1">GPI-anchor</topology>
    </subcellularLocation>
</comment>
<keyword evidence="4 9" id="KW-0732">Signal</keyword>
<evidence type="ECO:0000256" key="2">
    <source>
        <dbReference type="ARBA" id="ARBA00022622"/>
    </source>
</evidence>
<dbReference type="AlphaFoldDB" id="A0A8R2DKT2"/>
<evidence type="ECO:0000256" key="7">
    <source>
        <dbReference type="ARBA" id="ARBA00023180"/>
    </source>
</evidence>
<evidence type="ECO:0000256" key="5">
    <source>
        <dbReference type="ARBA" id="ARBA00022989"/>
    </source>
</evidence>
<protein>
    <recommendedName>
        <fullName evidence="12">Protein sleepless</fullName>
    </recommendedName>
</protein>
<dbReference type="InterPro" id="IPR050975">
    <property type="entry name" value="Sleep_regulator"/>
</dbReference>
<evidence type="ECO:0000256" key="4">
    <source>
        <dbReference type="ARBA" id="ARBA00022729"/>
    </source>
</evidence>
<proteinExistence type="predicted"/>
<keyword evidence="2" id="KW-0336">GPI-anchor</keyword>
<evidence type="ECO:0000256" key="6">
    <source>
        <dbReference type="ARBA" id="ARBA00023136"/>
    </source>
</evidence>
<dbReference type="EnsemblMetazoa" id="XM_021348738.2">
    <property type="protein sequence ID" value="XP_021204413.1"/>
    <property type="gene ID" value="LOC101744084"/>
</dbReference>
<evidence type="ECO:0000256" key="8">
    <source>
        <dbReference type="ARBA" id="ARBA00023288"/>
    </source>
</evidence>
<feature type="chain" id="PRO_5035876869" description="Protein sleepless" evidence="9">
    <location>
        <begin position="30"/>
        <end position="154"/>
    </location>
</feature>
<evidence type="ECO:0000256" key="9">
    <source>
        <dbReference type="SAM" id="SignalP"/>
    </source>
</evidence>
<keyword evidence="6" id="KW-0472">Membrane</keyword>
<dbReference type="RefSeq" id="XP_021204413.1">
    <property type="nucleotide sequence ID" value="XM_021348738.3"/>
</dbReference>
<evidence type="ECO:0000256" key="1">
    <source>
        <dbReference type="ARBA" id="ARBA00004589"/>
    </source>
</evidence>
<dbReference type="PANTHER" id="PTHR33562:SF23">
    <property type="entry name" value="PROTEIN QUIVER"/>
    <property type="match status" value="1"/>
</dbReference>
<keyword evidence="3" id="KW-0812">Transmembrane</keyword>
<dbReference type="GO" id="GO:0030431">
    <property type="term" value="P:sleep"/>
    <property type="evidence" value="ECO:0007669"/>
    <property type="project" value="InterPro"/>
</dbReference>
<dbReference type="Proteomes" id="UP000005204">
    <property type="component" value="Unassembled WGS sequence"/>
</dbReference>
<dbReference type="PANTHER" id="PTHR33562">
    <property type="entry name" value="ATILLA, ISOFORM B-RELATED-RELATED"/>
    <property type="match status" value="1"/>
</dbReference>
<dbReference type="GeneID" id="101744084"/>
<accession>A0A8R2DKT2</accession>